<accession>A0A9X1GA01</accession>
<name>A0A9X1GA01_ENTFC</name>
<evidence type="ECO:0000256" key="1">
    <source>
        <dbReference type="ARBA" id="ARBA00022676"/>
    </source>
</evidence>
<dbReference type="Proteomes" id="UP001139644">
    <property type="component" value="Unassembled WGS sequence"/>
</dbReference>
<feature type="domain" description="Glycosyltransferase 2-like" evidence="3">
    <location>
        <begin position="6"/>
        <end position="164"/>
    </location>
</feature>
<sequence length="327" mass="38279">MKPKVSIIIPAYNAEYTISRALESALKQTYSNKEIIVIDDGSKDRTLAICKEYQLNNHEIFIFSQKNSGVSVARNLGIRKADGEFIQFLDADDAMEPNMTEKLIEVQRNNDSDYVICGLTIIKDNNILRTPHLKERNINFINFEDYKYIYPLLAAPYNKLFKKELIVLFEKNFSNGEDLLFNTEYLTKIKKISIIEDCLYKVYLDNENSLNKKMSISTVKSLLLINEYEKEIMNKLFDNDNVLEFNVFNKFKIIQTSLQKIVNNEEKDDVIELINNLRSDSQFLTILEKTNMKNMKSNLIKFCFSYCDSQTIYQLFFLISKVRGYFQ</sequence>
<comment type="caution">
    <text evidence="4">The sequence shown here is derived from an EMBL/GenBank/DDBJ whole genome shotgun (WGS) entry which is preliminary data.</text>
</comment>
<dbReference type="InterPro" id="IPR029044">
    <property type="entry name" value="Nucleotide-diphossugar_trans"/>
</dbReference>
<dbReference type="Pfam" id="PF00535">
    <property type="entry name" value="Glycos_transf_2"/>
    <property type="match status" value="1"/>
</dbReference>
<keyword evidence="1" id="KW-0328">Glycosyltransferase</keyword>
<evidence type="ECO:0000313" key="5">
    <source>
        <dbReference type="Proteomes" id="UP001139644"/>
    </source>
</evidence>
<evidence type="ECO:0000259" key="3">
    <source>
        <dbReference type="Pfam" id="PF00535"/>
    </source>
</evidence>
<dbReference type="PANTHER" id="PTHR22916:SF51">
    <property type="entry name" value="GLYCOSYLTRANSFERASE EPSH-RELATED"/>
    <property type="match status" value="1"/>
</dbReference>
<evidence type="ECO:0000256" key="2">
    <source>
        <dbReference type="ARBA" id="ARBA00022679"/>
    </source>
</evidence>
<evidence type="ECO:0000313" key="4">
    <source>
        <dbReference type="EMBL" id="MBX4221416.1"/>
    </source>
</evidence>
<organism evidence="4 5">
    <name type="scientific">Enterococcus faecium</name>
    <name type="common">Streptococcus faecium</name>
    <dbReference type="NCBI Taxonomy" id="1352"/>
    <lineage>
        <taxon>Bacteria</taxon>
        <taxon>Bacillati</taxon>
        <taxon>Bacillota</taxon>
        <taxon>Bacilli</taxon>
        <taxon>Lactobacillales</taxon>
        <taxon>Enterococcaceae</taxon>
        <taxon>Enterococcus</taxon>
    </lineage>
</organism>
<dbReference type="PANTHER" id="PTHR22916">
    <property type="entry name" value="GLYCOSYLTRANSFERASE"/>
    <property type="match status" value="1"/>
</dbReference>
<keyword evidence="2" id="KW-0808">Transferase</keyword>
<dbReference type="EMBL" id="JAIFOC010000005">
    <property type="protein sequence ID" value="MBX4221416.1"/>
    <property type="molecule type" value="Genomic_DNA"/>
</dbReference>
<dbReference type="SUPFAM" id="SSF53448">
    <property type="entry name" value="Nucleotide-diphospho-sugar transferases"/>
    <property type="match status" value="1"/>
</dbReference>
<protein>
    <submittedName>
        <fullName evidence="4">Glycosyltransferase</fullName>
    </submittedName>
</protein>
<gene>
    <name evidence="4" type="ORF">KYX88_00890</name>
</gene>
<dbReference type="CDD" id="cd00761">
    <property type="entry name" value="Glyco_tranf_GTA_type"/>
    <property type="match status" value="1"/>
</dbReference>
<dbReference type="Gene3D" id="3.90.550.10">
    <property type="entry name" value="Spore Coat Polysaccharide Biosynthesis Protein SpsA, Chain A"/>
    <property type="match status" value="1"/>
</dbReference>
<dbReference type="RefSeq" id="WP_220715772.1">
    <property type="nucleotide sequence ID" value="NZ_JAIFOC010000005.1"/>
</dbReference>
<proteinExistence type="predicted"/>
<dbReference type="AlphaFoldDB" id="A0A9X1GA01"/>
<dbReference type="GO" id="GO:0016757">
    <property type="term" value="F:glycosyltransferase activity"/>
    <property type="evidence" value="ECO:0007669"/>
    <property type="project" value="UniProtKB-KW"/>
</dbReference>
<reference evidence="4" key="1">
    <citation type="journal article" date="2022" name="J. Anim. Sci.">
        <title>Whole genome sequence analyses-based assessment of virulence potential and antimicrobial susceptibilities and resistance of Enterococcus faecium strains isolated from commercial swine and cattle probiotic products.</title>
        <authorList>
            <person name="Shridhar P.B."/>
            <person name="Amachawadi R.G."/>
            <person name="Tokach M."/>
            <person name="Patel I."/>
            <person name="Gangiredla J."/>
            <person name="Mammel M."/>
            <person name="Nagaraja T.G."/>
        </authorList>
    </citation>
    <scope>NUCLEOTIDE SEQUENCE</scope>
    <source>
        <strain evidence="4">EF215</strain>
    </source>
</reference>
<dbReference type="InterPro" id="IPR001173">
    <property type="entry name" value="Glyco_trans_2-like"/>
</dbReference>